<gene>
    <name evidence="1" type="ORF">ONB1V03_LOCUS2471</name>
</gene>
<sequence length="180" mass="20140">MTTIPLFKCCQQLQVLDISNNCFDEKLLTEQTDSEPTGNNLDILFNNCSSLKHLDMIASGGFNARNVINRSQYLTVPVNERLIHFVDMGAVNQCQIAICNSFINSSACVEVLSESELMVCLVNGTKYAPIIKSNFSSILETEMGCIETRGDYLRNSILSMFKILGDRKCENLKNIPTRVQ</sequence>
<evidence type="ECO:0000313" key="1">
    <source>
        <dbReference type="EMBL" id="CAD7640272.1"/>
    </source>
</evidence>
<dbReference type="EMBL" id="OC915400">
    <property type="protein sequence ID" value="CAD7640272.1"/>
    <property type="molecule type" value="Genomic_DNA"/>
</dbReference>
<keyword evidence="2" id="KW-1185">Reference proteome</keyword>
<reference evidence="1" key="1">
    <citation type="submission" date="2020-11" db="EMBL/GenBank/DDBJ databases">
        <authorList>
            <person name="Tran Van P."/>
        </authorList>
    </citation>
    <scope>NUCLEOTIDE SEQUENCE</scope>
</reference>
<accession>A0A7R9QC04</accession>
<dbReference type="EMBL" id="CAJPVJ010000575">
    <property type="protein sequence ID" value="CAG2162883.1"/>
    <property type="molecule type" value="Genomic_DNA"/>
</dbReference>
<proteinExistence type="predicted"/>
<dbReference type="AlphaFoldDB" id="A0A7R9QC04"/>
<protein>
    <submittedName>
        <fullName evidence="1">Uncharacterized protein</fullName>
    </submittedName>
</protein>
<dbReference type="SUPFAM" id="SSF52047">
    <property type="entry name" value="RNI-like"/>
    <property type="match status" value="1"/>
</dbReference>
<dbReference type="OrthoDB" id="6410382at2759"/>
<name>A0A7R9QC04_9ACAR</name>
<organism evidence="1">
    <name type="scientific">Oppiella nova</name>
    <dbReference type="NCBI Taxonomy" id="334625"/>
    <lineage>
        <taxon>Eukaryota</taxon>
        <taxon>Metazoa</taxon>
        <taxon>Ecdysozoa</taxon>
        <taxon>Arthropoda</taxon>
        <taxon>Chelicerata</taxon>
        <taxon>Arachnida</taxon>
        <taxon>Acari</taxon>
        <taxon>Acariformes</taxon>
        <taxon>Sarcoptiformes</taxon>
        <taxon>Oribatida</taxon>
        <taxon>Brachypylina</taxon>
        <taxon>Oppioidea</taxon>
        <taxon>Oppiidae</taxon>
        <taxon>Oppiella</taxon>
    </lineage>
</organism>
<dbReference type="Proteomes" id="UP000728032">
    <property type="component" value="Unassembled WGS sequence"/>
</dbReference>
<evidence type="ECO:0000313" key="2">
    <source>
        <dbReference type="Proteomes" id="UP000728032"/>
    </source>
</evidence>